<evidence type="ECO:0000313" key="8">
    <source>
        <dbReference type="EMBL" id="WQD38568.1"/>
    </source>
</evidence>
<comment type="subcellular location">
    <subcellularLocation>
        <location evidence="1">Cell outer membrane</location>
    </subcellularLocation>
</comment>
<keyword evidence="5" id="KW-0998">Cell outer membrane</keyword>
<sequence length="540" mass="61284">MRTYIIIFLTWCVLSSCNKDAFLNETPLSDLSPENVLKDVNGYENLITSLHYYTREELTGDDLYRYFDMFTGTDLCTSGQLSVTQFVNYETYLTPATAAASRTYNWCYTSILPYANLIIEEASKPENAGVFSSEAQKNAIIAEARFFRAYGHNILANLYGDICIMDRFYKEPKTDFVRSSRADAYKLIAEDLEFASQWLPVTVAKNKEGRIVKGAADHLLAEAYISLGQYDKAIAAADRVINSGTYRLMKERFGVNKDKPGDAFSDLFIQGNQNRSTGNMESIWVWQFEEFTPGGGGSLGGNHSPRGWLPFMVQFTDPAGRLGFALNADSLLRGVAIMRPNPYFLYDLWLSDWNNDMRNSAYNIKREFWYNNPASTYFGKKVEPRNTPLDTMQRLYPYVRKVEGKSWQGVLTNGRSGKDMIIYRLAETYLLKAEAYLRKGDQANAAASINVVRARANAKPVSASDVTLDYILDERGRELMAEEPRKRTLCRMGMLVERVKKYNMKAETRNSIAEKHNLYPIPQGAIDANFSVKLTQNTGY</sequence>
<feature type="domain" description="RagB/SusD" evidence="6">
    <location>
        <begin position="352"/>
        <end position="540"/>
    </location>
</feature>
<evidence type="ECO:0000256" key="4">
    <source>
        <dbReference type="ARBA" id="ARBA00023136"/>
    </source>
</evidence>
<keyword evidence="4" id="KW-0472">Membrane</keyword>
<dbReference type="Pfam" id="PF07980">
    <property type="entry name" value="SusD_RagB"/>
    <property type="match status" value="1"/>
</dbReference>
<dbReference type="Proteomes" id="UP001325680">
    <property type="component" value="Chromosome"/>
</dbReference>
<evidence type="ECO:0000256" key="2">
    <source>
        <dbReference type="ARBA" id="ARBA00006275"/>
    </source>
</evidence>
<reference evidence="8 9" key="1">
    <citation type="submission" date="2023-12" db="EMBL/GenBank/DDBJ databases">
        <title>Genome sequencing and assembly of bacterial species from a model synthetic community.</title>
        <authorList>
            <person name="Hogle S.L."/>
        </authorList>
    </citation>
    <scope>NUCLEOTIDE SEQUENCE [LARGE SCALE GENOMIC DNA]</scope>
    <source>
        <strain evidence="8 9">HAMBI_3031</strain>
    </source>
</reference>
<evidence type="ECO:0000256" key="3">
    <source>
        <dbReference type="ARBA" id="ARBA00022729"/>
    </source>
</evidence>
<organism evidence="8 9">
    <name type="scientific">Niabella yanshanensis</name>
    <dbReference type="NCBI Taxonomy" id="577386"/>
    <lineage>
        <taxon>Bacteria</taxon>
        <taxon>Pseudomonadati</taxon>
        <taxon>Bacteroidota</taxon>
        <taxon>Chitinophagia</taxon>
        <taxon>Chitinophagales</taxon>
        <taxon>Chitinophagaceae</taxon>
        <taxon>Niabella</taxon>
    </lineage>
</organism>
<dbReference type="InterPro" id="IPR012944">
    <property type="entry name" value="SusD_RagB_dom"/>
</dbReference>
<proteinExistence type="inferred from homology"/>
<dbReference type="InterPro" id="IPR033985">
    <property type="entry name" value="SusD-like_N"/>
</dbReference>
<protein>
    <submittedName>
        <fullName evidence="8">RagB/SusD family nutrient uptake outer membrane protein</fullName>
    </submittedName>
</protein>
<evidence type="ECO:0000259" key="6">
    <source>
        <dbReference type="Pfam" id="PF07980"/>
    </source>
</evidence>
<evidence type="ECO:0000256" key="5">
    <source>
        <dbReference type="ARBA" id="ARBA00023237"/>
    </source>
</evidence>
<dbReference type="Gene3D" id="1.25.40.390">
    <property type="match status" value="1"/>
</dbReference>
<dbReference type="EMBL" id="CP139960">
    <property type="protein sequence ID" value="WQD38568.1"/>
    <property type="molecule type" value="Genomic_DNA"/>
</dbReference>
<dbReference type="Pfam" id="PF14322">
    <property type="entry name" value="SusD-like_3"/>
    <property type="match status" value="1"/>
</dbReference>
<evidence type="ECO:0000256" key="1">
    <source>
        <dbReference type="ARBA" id="ARBA00004442"/>
    </source>
</evidence>
<dbReference type="RefSeq" id="WP_114791312.1">
    <property type="nucleotide sequence ID" value="NZ_CP139960.1"/>
</dbReference>
<dbReference type="SUPFAM" id="SSF48452">
    <property type="entry name" value="TPR-like"/>
    <property type="match status" value="1"/>
</dbReference>
<evidence type="ECO:0000259" key="7">
    <source>
        <dbReference type="Pfam" id="PF14322"/>
    </source>
</evidence>
<keyword evidence="9" id="KW-1185">Reference proteome</keyword>
<dbReference type="PROSITE" id="PS51257">
    <property type="entry name" value="PROKAR_LIPOPROTEIN"/>
    <property type="match status" value="1"/>
</dbReference>
<evidence type="ECO:0000313" key="9">
    <source>
        <dbReference type="Proteomes" id="UP001325680"/>
    </source>
</evidence>
<feature type="domain" description="SusD-like N-terminal" evidence="7">
    <location>
        <begin position="43"/>
        <end position="224"/>
    </location>
</feature>
<gene>
    <name evidence="8" type="ORF">U0035_00210</name>
</gene>
<comment type="similarity">
    <text evidence="2">Belongs to the SusD family.</text>
</comment>
<keyword evidence="3" id="KW-0732">Signal</keyword>
<accession>A0ABZ0W5J8</accession>
<dbReference type="InterPro" id="IPR011990">
    <property type="entry name" value="TPR-like_helical_dom_sf"/>
</dbReference>
<name>A0ABZ0W5J8_9BACT</name>